<gene>
    <name evidence="4" type="ORF">BH720_06610</name>
</gene>
<dbReference type="InterPro" id="IPR001296">
    <property type="entry name" value="Glyco_trans_1"/>
</dbReference>
<proteinExistence type="predicted"/>
<organism evidence="4">
    <name type="scientific">Desertifilum tharense IPPAS B-1220</name>
    <dbReference type="NCBI Taxonomy" id="1781255"/>
    <lineage>
        <taxon>Bacteria</taxon>
        <taxon>Bacillati</taxon>
        <taxon>Cyanobacteriota</taxon>
        <taxon>Cyanophyceae</taxon>
        <taxon>Desertifilales</taxon>
        <taxon>Desertifilaceae</taxon>
        <taxon>Desertifilum</taxon>
    </lineage>
</organism>
<dbReference type="InterPro" id="IPR028098">
    <property type="entry name" value="Glyco_trans_4-like_N"/>
</dbReference>
<dbReference type="Pfam" id="PF00534">
    <property type="entry name" value="Glycos_transf_1"/>
    <property type="match status" value="1"/>
</dbReference>
<dbReference type="CDD" id="cd03794">
    <property type="entry name" value="GT4_WbuB-like"/>
    <property type="match status" value="1"/>
</dbReference>
<dbReference type="AlphaFoldDB" id="A0A1E5QMY5"/>
<keyword evidence="1 4" id="KW-0808">Transferase</keyword>
<evidence type="ECO:0000259" key="3">
    <source>
        <dbReference type="Pfam" id="PF13439"/>
    </source>
</evidence>
<feature type="domain" description="Glycosyl transferase family 1" evidence="2">
    <location>
        <begin position="254"/>
        <end position="413"/>
    </location>
</feature>
<accession>A0A1E5QMY5</accession>
<comment type="caution">
    <text evidence="4">The sequence shown here is derived from an EMBL/GenBank/DDBJ whole genome shotgun (WGS) entry which is preliminary data.</text>
</comment>
<evidence type="ECO:0000313" key="4">
    <source>
        <dbReference type="EMBL" id="OEJ75947.1"/>
    </source>
</evidence>
<protein>
    <submittedName>
        <fullName evidence="4">Glycosyltransferase WbuB</fullName>
    </submittedName>
</protein>
<feature type="domain" description="Glycosyltransferase subfamily 4-like N-terminal" evidence="3">
    <location>
        <begin position="54"/>
        <end position="232"/>
    </location>
</feature>
<dbReference type="Gene3D" id="3.40.50.2000">
    <property type="entry name" value="Glycogen Phosphorylase B"/>
    <property type="match status" value="2"/>
</dbReference>
<dbReference type="SUPFAM" id="SSF53756">
    <property type="entry name" value="UDP-Glycosyltransferase/glycogen phosphorylase"/>
    <property type="match status" value="1"/>
</dbReference>
<dbReference type="GO" id="GO:0016757">
    <property type="term" value="F:glycosyltransferase activity"/>
    <property type="evidence" value="ECO:0007669"/>
    <property type="project" value="InterPro"/>
</dbReference>
<dbReference type="STRING" id="1781255.BH720_06610"/>
<name>A0A1E5QMY5_9CYAN</name>
<dbReference type="EMBL" id="MJGC01000042">
    <property type="protein sequence ID" value="OEJ75947.1"/>
    <property type="molecule type" value="Genomic_DNA"/>
</dbReference>
<dbReference type="GO" id="GO:0009103">
    <property type="term" value="P:lipopolysaccharide biosynthetic process"/>
    <property type="evidence" value="ECO:0007669"/>
    <property type="project" value="TreeGrafter"/>
</dbReference>
<evidence type="ECO:0000259" key="2">
    <source>
        <dbReference type="Pfam" id="PF00534"/>
    </source>
</evidence>
<dbReference type="OrthoDB" id="9811902at2"/>
<reference evidence="4" key="1">
    <citation type="submission" date="2016-09" db="EMBL/GenBank/DDBJ databases">
        <title>Draft genome of thermotolerant cyanobacterium Desertifilum sp. strain IPPAS B-1220.</title>
        <authorList>
            <person name="Sinetova M.A."/>
            <person name="Bolakhan K."/>
            <person name="Zayadan B.K."/>
            <person name="Mironov K.S."/>
            <person name="Ustinova V."/>
            <person name="Kupriyanova E.V."/>
            <person name="Sidorov R.A."/>
            <person name="Skrypnik A.N."/>
            <person name="Gogoleva N.E."/>
            <person name="Gogolev Y.V."/>
            <person name="Los D.A."/>
        </authorList>
    </citation>
    <scope>NUCLEOTIDE SEQUENCE [LARGE SCALE GENOMIC DNA]</scope>
    <source>
        <strain evidence="4">IPPAS B-1220</strain>
    </source>
</reference>
<dbReference type="Pfam" id="PF13439">
    <property type="entry name" value="Glyco_transf_4"/>
    <property type="match status" value="1"/>
</dbReference>
<dbReference type="PANTHER" id="PTHR46401:SF2">
    <property type="entry name" value="GLYCOSYLTRANSFERASE WBBK-RELATED"/>
    <property type="match status" value="1"/>
</dbReference>
<evidence type="ECO:0000256" key="1">
    <source>
        <dbReference type="ARBA" id="ARBA00022679"/>
    </source>
</evidence>
<dbReference type="PANTHER" id="PTHR46401">
    <property type="entry name" value="GLYCOSYLTRANSFERASE WBBK-RELATED"/>
    <property type="match status" value="1"/>
</dbReference>
<sequence>MIDENFTRIAKLHQSITSHQGAIWSGSLSEPIRPFRLSIITQYYPPDYAATGQLIEELATHLGDRGLEIHIFTGQPGYAFGQKSAPNRECLDNLNIRRTRTAQFVPQRIRGKALNGLFFFLRSALHLLKSAGRGDVLLLTTAPPFLPILGYFVHLCFGLPYVCLLYDLYPDVAIELNVIEKNHWMVKFWDALNARIWQKAQAIIVLSSSMKQRVEAKCPEVSDKISIIHSWANPNQILPIPKDQNWFAHRHNLANKFSVLYSGNMGRCHDLETIMEAAIQLQHEPIQFVFIGSGAKRQVCLDLVEEKGLKNCLFLPYQDKQLLPYSLTSCDLSLVSISPGMEGLVAPSKLYGILAAGRPVAAICEPHSYLRQLIADANCGASFNNEDSTGLANFIRRLAYDSQLTQLLGNSGRHYLLSHFTPEIIAQEYLQVLSYSVQSHKVHQRLRDRTQKSPNYFLG</sequence>